<evidence type="ECO:0000313" key="3">
    <source>
        <dbReference type="Proteomes" id="UP001341840"/>
    </source>
</evidence>
<dbReference type="EMBL" id="JASCZI010092688">
    <property type="protein sequence ID" value="MED6152667.1"/>
    <property type="molecule type" value="Genomic_DNA"/>
</dbReference>
<keyword evidence="3" id="KW-1185">Reference proteome</keyword>
<name>A0ABU6TW05_9FABA</name>
<gene>
    <name evidence="2" type="ORF">PIB30_094240</name>
</gene>
<proteinExistence type="predicted"/>
<feature type="domain" description="PB1-like" evidence="1">
    <location>
        <begin position="95"/>
        <end position="193"/>
    </location>
</feature>
<accession>A0ABU6TW05</accession>
<organism evidence="2 3">
    <name type="scientific">Stylosanthes scabra</name>
    <dbReference type="NCBI Taxonomy" id="79078"/>
    <lineage>
        <taxon>Eukaryota</taxon>
        <taxon>Viridiplantae</taxon>
        <taxon>Streptophyta</taxon>
        <taxon>Embryophyta</taxon>
        <taxon>Tracheophyta</taxon>
        <taxon>Spermatophyta</taxon>
        <taxon>Magnoliopsida</taxon>
        <taxon>eudicotyledons</taxon>
        <taxon>Gunneridae</taxon>
        <taxon>Pentapetalae</taxon>
        <taxon>rosids</taxon>
        <taxon>fabids</taxon>
        <taxon>Fabales</taxon>
        <taxon>Fabaceae</taxon>
        <taxon>Papilionoideae</taxon>
        <taxon>50 kb inversion clade</taxon>
        <taxon>dalbergioids sensu lato</taxon>
        <taxon>Dalbergieae</taxon>
        <taxon>Pterocarpus clade</taxon>
        <taxon>Stylosanthes</taxon>
    </lineage>
</organism>
<feature type="non-terminal residue" evidence="2">
    <location>
        <position position="1"/>
    </location>
</feature>
<dbReference type="InterPro" id="IPR058594">
    <property type="entry name" value="PB1-like_dom_pln"/>
</dbReference>
<protein>
    <recommendedName>
        <fullName evidence="1">PB1-like domain-containing protein</fullName>
    </recommendedName>
</protein>
<evidence type="ECO:0000313" key="2">
    <source>
        <dbReference type="EMBL" id="MED6152667.1"/>
    </source>
</evidence>
<reference evidence="2 3" key="1">
    <citation type="journal article" date="2023" name="Plants (Basel)">
        <title>Bridging the Gap: Combining Genomics and Transcriptomics Approaches to Understand Stylosanthes scabra, an Orphan Legume from the Brazilian Caatinga.</title>
        <authorList>
            <person name="Ferreira-Neto J.R.C."/>
            <person name="da Silva M.D."/>
            <person name="Binneck E."/>
            <person name="de Melo N.F."/>
            <person name="da Silva R.H."/>
            <person name="de Melo A.L.T.M."/>
            <person name="Pandolfi V."/>
            <person name="Bustamante F.O."/>
            <person name="Brasileiro-Vidal A.C."/>
            <person name="Benko-Iseppon A.M."/>
        </authorList>
    </citation>
    <scope>NUCLEOTIDE SEQUENCE [LARGE SCALE GENOMIC DNA]</scope>
    <source>
        <tissue evidence="2">Leaves</tissue>
    </source>
</reference>
<sequence>DSFIFVHPKAALPPQRRNSPIFGAEVGGSRLSDEKREGLLIAIHASSLTITSAILVVPRRCARGSSEGVRSAEVGEDPTTIINAQPSSAVEMVVIDFVYHHGGQFVTKDDGEMVYEMGEIDVEEKLDVDTLDVFSMRDHYQALGYDKIVECWWLVLGRPLRSGRRVFDTDDELLELCFYAERNGNKIHLYYEHAVSIPNLVEDPS</sequence>
<comment type="caution">
    <text evidence="2">The sequence shown here is derived from an EMBL/GenBank/DDBJ whole genome shotgun (WGS) entry which is preliminary data.</text>
</comment>
<evidence type="ECO:0000259" key="1">
    <source>
        <dbReference type="Pfam" id="PF26130"/>
    </source>
</evidence>
<dbReference type="Proteomes" id="UP001341840">
    <property type="component" value="Unassembled WGS sequence"/>
</dbReference>
<dbReference type="Pfam" id="PF26130">
    <property type="entry name" value="PB1-like"/>
    <property type="match status" value="1"/>
</dbReference>